<organism evidence="3 4">
    <name type="scientific">Mycolicibacterium alvei</name>
    <dbReference type="NCBI Taxonomy" id="67081"/>
    <lineage>
        <taxon>Bacteria</taxon>
        <taxon>Bacillati</taxon>
        <taxon>Actinomycetota</taxon>
        <taxon>Actinomycetes</taxon>
        <taxon>Mycobacteriales</taxon>
        <taxon>Mycobacteriaceae</taxon>
        <taxon>Mycolicibacterium</taxon>
    </lineage>
</organism>
<name>A0A6N4UKM8_9MYCO</name>
<dbReference type="Gene3D" id="1.20.1260.10">
    <property type="match status" value="1"/>
</dbReference>
<protein>
    <recommendedName>
        <fullName evidence="2">DUF2202 domain-containing protein</fullName>
    </recommendedName>
</protein>
<dbReference type="SUPFAM" id="SSF47240">
    <property type="entry name" value="Ferritin-like"/>
    <property type="match status" value="1"/>
</dbReference>
<reference evidence="3 4" key="1">
    <citation type="journal article" date="2019" name="Emerg. Microbes Infect.">
        <title>Comprehensive subspecies identification of 175 nontuberculous mycobacteria species based on 7547 genomic profiles.</title>
        <authorList>
            <person name="Matsumoto Y."/>
            <person name="Kinjo T."/>
            <person name="Motooka D."/>
            <person name="Nabeya D."/>
            <person name="Jung N."/>
            <person name="Uechi K."/>
            <person name="Horii T."/>
            <person name="Iida T."/>
            <person name="Fujita J."/>
            <person name="Nakamura S."/>
        </authorList>
    </citation>
    <scope>NUCLEOTIDE SEQUENCE [LARGE SCALE GENOMIC DNA]</scope>
    <source>
        <strain evidence="3 4">JCM 12272</strain>
    </source>
</reference>
<proteinExistence type="predicted"/>
<dbReference type="InterPro" id="IPR019243">
    <property type="entry name" value="DUF2202"/>
</dbReference>
<dbReference type="Proteomes" id="UP000466906">
    <property type="component" value="Chromosome"/>
</dbReference>
<keyword evidence="4" id="KW-1185">Reference proteome</keyword>
<dbReference type="AlphaFoldDB" id="A0A6N4UKM8"/>
<evidence type="ECO:0000256" key="1">
    <source>
        <dbReference type="SAM" id="MobiDB-lite"/>
    </source>
</evidence>
<accession>A0A6N4UKM8</accession>
<dbReference type="KEGG" id="malv:MALV_08010"/>
<evidence type="ECO:0000313" key="3">
    <source>
        <dbReference type="EMBL" id="BBX25676.1"/>
    </source>
</evidence>
<dbReference type="InterPro" id="IPR012347">
    <property type="entry name" value="Ferritin-like"/>
</dbReference>
<evidence type="ECO:0000259" key="2">
    <source>
        <dbReference type="Pfam" id="PF09968"/>
    </source>
</evidence>
<feature type="compositionally biased region" description="Basic residues" evidence="1">
    <location>
        <begin position="180"/>
        <end position="198"/>
    </location>
</feature>
<gene>
    <name evidence="3" type="ORF">MALV_08010</name>
</gene>
<evidence type="ECO:0000313" key="4">
    <source>
        <dbReference type="Proteomes" id="UP000466906"/>
    </source>
</evidence>
<sequence length="198" mass="21163">MNGDVNPEPAAGGPLSEGERANLVLMREEERLARDLYRRFHQAWDVPIFGNIAASEQRHYDTIGRLLERYGVPDPSVGQPPGVYADAALQQAYDGWLARGLSSVEDACAVGVELETGDIADLTAAVEGSDKAVIHRVYENLRAASENHLRAFEGATSGRPMGGGRGVRRRGGSGCDGAHHRPGGGHGHHGGGRGRHDR</sequence>
<dbReference type="EMBL" id="AP022565">
    <property type="protein sequence ID" value="BBX25676.1"/>
    <property type="molecule type" value="Genomic_DNA"/>
</dbReference>
<feature type="region of interest" description="Disordered" evidence="1">
    <location>
        <begin position="154"/>
        <end position="198"/>
    </location>
</feature>
<feature type="domain" description="DUF2202" evidence="2">
    <location>
        <begin position="21"/>
        <end position="153"/>
    </location>
</feature>
<dbReference type="CDD" id="cd01048">
    <property type="entry name" value="Ferritin_like_AB2"/>
    <property type="match status" value="1"/>
</dbReference>
<dbReference type="InterPro" id="IPR009078">
    <property type="entry name" value="Ferritin-like_SF"/>
</dbReference>
<dbReference type="Pfam" id="PF09968">
    <property type="entry name" value="DUF2202"/>
    <property type="match status" value="1"/>
</dbReference>